<organism evidence="2 3">
    <name type="scientific">Boudabousia marimammalium</name>
    <dbReference type="NCBI Taxonomy" id="156892"/>
    <lineage>
        <taxon>Bacteria</taxon>
        <taxon>Bacillati</taxon>
        <taxon>Actinomycetota</taxon>
        <taxon>Actinomycetes</taxon>
        <taxon>Actinomycetales</taxon>
        <taxon>Actinomycetaceae</taxon>
        <taxon>Boudabousia</taxon>
    </lineage>
</organism>
<feature type="region of interest" description="Disordered" evidence="1">
    <location>
        <begin position="19"/>
        <end position="49"/>
    </location>
</feature>
<comment type="caution">
    <text evidence="2">The sequence shown here is derived from an EMBL/GenBank/DDBJ whole genome shotgun (WGS) entry which is preliminary data.</text>
</comment>
<dbReference type="EMBL" id="MPDM01000004">
    <property type="protein sequence ID" value="OKL49209.1"/>
    <property type="molecule type" value="Genomic_DNA"/>
</dbReference>
<reference evidence="3" key="1">
    <citation type="submission" date="2016-11" db="EMBL/GenBank/DDBJ databases">
        <title>Actinomyces gypaetusis sp. nov. isolated from Gypaetus barbatus in Qinghai Tibet Plateau China.</title>
        <authorList>
            <person name="Meng X."/>
        </authorList>
    </citation>
    <scope>NUCLEOTIDE SEQUENCE [LARGE SCALE GENOMIC DNA]</scope>
    <source>
        <strain evidence="3">DSM 15383</strain>
    </source>
</reference>
<dbReference type="Gene3D" id="1.10.1200.10">
    <property type="entry name" value="ACP-like"/>
    <property type="match status" value="1"/>
</dbReference>
<dbReference type="AlphaFoldDB" id="A0A1Q5PNX4"/>
<evidence type="ECO:0008006" key="4">
    <source>
        <dbReference type="Google" id="ProtNLM"/>
    </source>
</evidence>
<evidence type="ECO:0000256" key="1">
    <source>
        <dbReference type="SAM" id="MobiDB-lite"/>
    </source>
</evidence>
<sequence length="126" mass="13520">MTVVDLSALSAFKAKLEAEEGDQPVVAETEDAPTEVHEDTTVASQPEADSFTQKALETATAAILRHTDTDPSLLTAETSLDSLEIGKIARCAIASTIETELKVELLDQDVEAWHSIGDILVTIQEI</sequence>
<protein>
    <recommendedName>
        <fullName evidence="4">Carrier domain-containing protein</fullName>
    </recommendedName>
</protein>
<dbReference type="STRING" id="156892.BM477_04245"/>
<accession>A0A1Q5PNX4</accession>
<gene>
    <name evidence="2" type="ORF">BM477_04245</name>
</gene>
<proteinExistence type="predicted"/>
<dbReference type="Proteomes" id="UP000186465">
    <property type="component" value="Unassembled WGS sequence"/>
</dbReference>
<dbReference type="InterPro" id="IPR036736">
    <property type="entry name" value="ACP-like_sf"/>
</dbReference>
<keyword evidence="3" id="KW-1185">Reference proteome</keyword>
<evidence type="ECO:0000313" key="3">
    <source>
        <dbReference type="Proteomes" id="UP000186465"/>
    </source>
</evidence>
<evidence type="ECO:0000313" key="2">
    <source>
        <dbReference type="EMBL" id="OKL49209.1"/>
    </source>
</evidence>
<name>A0A1Q5PNX4_9ACTO</name>